<evidence type="ECO:0000313" key="3">
    <source>
        <dbReference type="EMBL" id="CAB9531617.1"/>
    </source>
</evidence>
<dbReference type="Pfam" id="PF12796">
    <property type="entry name" value="Ank_2"/>
    <property type="match status" value="1"/>
</dbReference>
<dbReference type="InterPro" id="IPR036770">
    <property type="entry name" value="Ankyrin_rpt-contain_sf"/>
</dbReference>
<protein>
    <submittedName>
        <fullName evidence="3">Hydrolase</fullName>
    </submittedName>
</protein>
<dbReference type="PROSITE" id="PS50297">
    <property type="entry name" value="ANK_REP_REGION"/>
    <property type="match status" value="1"/>
</dbReference>
<dbReference type="NCBIfam" id="TIGR01549">
    <property type="entry name" value="HAD-SF-IA-v1"/>
    <property type="match status" value="1"/>
</dbReference>
<evidence type="ECO:0000256" key="1">
    <source>
        <dbReference type="PROSITE-ProRule" id="PRU00023"/>
    </source>
</evidence>
<keyword evidence="1" id="KW-0040">ANK repeat</keyword>
<dbReference type="SUPFAM" id="SSF48403">
    <property type="entry name" value="Ankyrin repeat"/>
    <property type="match status" value="1"/>
</dbReference>
<sequence>MMWTYSRALLPFLQAMAMSAHPPPDSLVVVSSRPQLRGVIFDMDGTLTVPNLDFALMYRRCGVDQKQDILQAIDEMEKEDDAQRAAAIVEEMEGEGRRTLQLMPGTLGILQFLAYYKIPTALVTRNTRATTERFMGLLQHANGPIISPIVARDTEPLLPPKPDTAALQYIAQEWKEPFLTKEFVMVGDSPANDILFGKAAGVSTALLWQRQGEPIHRADVVVQHLTELPRHWYQTFRLSFSSTNTPSISNSPTRQHASTNRATMAALHGDMETLQSLSITEILTPDDTGSTLLIWAAEGGQEMAVQFLLDTLLKVETAKLQRYMNHRGFQGNTAVSRAARHGHLAVLHQLTRAPVITNLNIPNDKLQYPLHIAAFRQHHDFVQELLKAGADAHVVDRKGRTPWDDTSSTKIQTLLQSCMST</sequence>
<dbReference type="AlphaFoldDB" id="A0A9N8F2R4"/>
<dbReference type="PROSITE" id="PS50088">
    <property type="entry name" value="ANK_REPEAT"/>
    <property type="match status" value="1"/>
</dbReference>
<dbReference type="Proteomes" id="UP001153069">
    <property type="component" value="Unassembled WGS sequence"/>
</dbReference>
<dbReference type="Gene3D" id="1.25.40.20">
    <property type="entry name" value="Ankyrin repeat-containing domain"/>
    <property type="match status" value="1"/>
</dbReference>
<dbReference type="GO" id="GO:0016787">
    <property type="term" value="F:hydrolase activity"/>
    <property type="evidence" value="ECO:0007669"/>
    <property type="project" value="UniProtKB-KW"/>
</dbReference>
<feature type="signal peptide" evidence="2">
    <location>
        <begin position="1"/>
        <end position="20"/>
    </location>
</feature>
<dbReference type="InterPro" id="IPR023214">
    <property type="entry name" value="HAD_sf"/>
</dbReference>
<evidence type="ECO:0000256" key="2">
    <source>
        <dbReference type="SAM" id="SignalP"/>
    </source>
</evidence>
<name>A0A9N8F2R4_9STRA</name>
<feature type="repeat" description="ANK" evidence="1">
    <location>
        <begin position="365"/>
        <end position="397"/>
    </location>
</feature>
<dbReference type="PANTHER" id="PTHR43885">
    <property type="entry name" value="HALOACID DEHALOGENASE-LIKE HYDROLASE"/>
    <property type="match status" value="1"/>
</dbReference>
<dbReference type="EMBL" id="CAICTM010003739">
    <property type="protein sequence ID" value="CAB9531617.1"/>
    <property type="molecule type" value="Genomic_DNA"/>
</dbReference>
<dbReference type="PANTHER" id="PTHR43885:SF1">
    <property type="entry name" value="SUPERFAMILY HYDROLASE, PUTATIVE (AFU_ORTHOLOGUE AFUA_4G13290)-RELATED"/>
    <property type="match status" value="1"/>
</dbReference>
<dbReference type="SFLD" id="SFLDG01129">
    <property type="entry name" value="C1.5:_HAD__Beta-PGM__Phosphata"/>
    <property type="match status" value="1"/>
</dbReference>
<keyword evidence="3" id="KW-0378">Hydrolase</keyword>
<dbReference type="SUPFAM" id="SSF56784">
    <property type="entry name" value="HAD-like"/>
    <property type="match status" value="1"/>
</dbReference>
<dbReference type="Pfam" id="PF00023">
    <property type="entry name" value="Ank"/>
    <property type="match status" value="1"/>
</dbReference>
<feature type="chain" id="PRO_5040315515" evidence="2">
    <location>
        <begin position="21"/>
        <end position="421"/>
    </location>
</feature>
<organism evidence="3 4">
    <name type="scientific">Seminavis robusta</name>
    <dbReference type="NCBI Taxonomy" id="568900"/>
    <lineage>
        <taxon>Eukaryota</taxon>
        <taxon>Sar</taxon>
        <taxon>Stramenopiles</taxon>
        <taxon>Ochrophyta</taxon>
        <taxon>Bacillariophyta</taxon>
        <taxon>Bacillariophyceae</taxon>
        <taxon>Bacillariophycidae</taxon>
        <taxon>Naviculales</taxon>
        <taxon>Naviculaceae</taxon>
        <taxon>Seminavis</taxon>
    </lineage>
</organism>
<dbReference type="OrthoDB" id="426235at2759"/>
<dbReference type="InterPro" id="IPR036412">
    <property type="entry name" value="HAD-like_sf"/>
</dbReference>
<dbReference type="InterPro" id="IPR002110">
    <property type="entry name" value="Ankyrin_rpt"/>
</dbReference>
<evidence type="ECO:0000313" key="4">
    <source>
        <dbReference type="Proteomes" id="UP001153069"/>
    </source>
</evidence>
<dbReference type="Gene3D" id="1.10.260.80">
    <property type="match status" value="1"/>
</dbReference>
<dbReference type="SMART" id="SM00248">
    <property type="entry name" value="ANK"/>
    <property type="match status" value="3"/>
</dbReference>
<reference evidence="3" key="1">
    <citation type="submission" date="2020-06" db="EMBL/GenBank/DDBJ databases">
        <authorList>
            <consortium name="Plant Systems Biology data submission"/>
        </authorList>
    </citation>
    <scope>NUCLEOTIDE SEQUENCE</scope>
    <source>
        <strain evidence="3">D6</strain>
    </source>
</reference>
<dbReference type="Gene3D" id="3.40.50.1000">
    <property type="entry name" value="HAD superfamily/HAD-like"/>
    <property type="match status" value="1"/>
</dbReference>
<proteinExistence type="predicted"/>
<comment type="caution">
    <text evidence="3">The sequence shown here is derived from an EMBL/GenBank/DDBJ whole genome shotgun (WGS) entry which is preliminary data.</text>
</comment>
<keyword evidence="4" id="KW-1185">Reference proteome</keyword>
<gene>
    <name evidence="3" type="ORF">SEMRO_3741_G350760.1</name>
</gene>
<dbReference type="InterPro" id="IPR006439">
    <property type="entry name" value="HAD-SF_hydro_IA"/>
</dbReference>
<dbReference type="SFLD" id="SFLDS00003">
    <property type="entry name" value="Haloacid_Dehalogenase"/>
    <property type="match status" value="1"/>
</dbReference>
<accession>A0A9N8F2R4</accession>
<keyword evidence="2" id="KW-0732">Signal</keyword>
<dbReference type="Pfam" id="PF00702">
    <property type="entry name" value="Hydrolase"/>
    <property type="match status" value="1"/>
</dbReference>